<dbReference type="OrthoDB" id="5647295at2"/>
<dbReference type="Proteomes" id="UP000247152">
    <property type="component" value="Unassembled WGS sequence"/>
</dbReference>
<comment type="caution">
    <text evidence="3">The sequence shown here is derived from an EMBL/GenBank/DDBJ whole genome shotgun (WGS) entry which is preliminary data.</text>
</comment>
<evidence type="ECO:0000313" key="4">
    <source>
        <dbReference type="EMBL" id="RUR24922.1"/>
    </source>
</evidence>
<reference evidence="3 5" key="1">
    <citation type="submission" date="2018-05" db="EMBL/GenBank/DDBJ databases">
        <title>Legionella qingyii sp.nov., whole genome shotgun sequence.</title>
        <authorList>
            <person name="Wu H."/>
            <person name="Zhu Q."/>
            <person name="Hu C."/>
        </authorList>
    </citation>
    <scope>NUCLEOTIDE SEQUENCE [LARGE SCALE GENOMIC DNA]</scope>
    <source>
        <strain evidence="3 5">HEB18</strain>
    </source>
</reference>
<accession>A0A317U950</accession>
<evidence type="ECO:0000313" key="5">
    <source>
        <dbReference type="Proteomes" id="UP000247152"/>
    </source>
</evidence>
<dbReference type="EMBL" id="RZGX01000004">
    <property type="protein sequence ID" value="RUR24922.1"/>
    <property type="molecule type" value="Genomic_DNA"/>
</dbReference>
<feature type="coiled-coil region" evidence="1">
    <location>
        <begin position="300"/>
        <end position="337"/>
    </location>
</feature>
<dbReference type="RefSeq" id="WP_110141481.1">
    <property type="nucleotide sequence ID" value="NZ_QHJG01000003.1"/>
</dbReference>
<gene>
    <name evidence="3" type="ORF">DGG96_02700</name>
    <name evidence="4" type="ORF">ELY20_03980</name>
</gene>
<evidence type="ECO:0008006" key="7">
    <source>
        <dbReference type="Google" id="ProtNLM"/>
    </source>
</evidence>
<proteinExistence type="predicted"/>
<sequence>MPNQGKIINVVNLCLKQKGNIDFTLNKKGVCAALAALYIKYAAGNTKSNLERKTESFFYLLDQLANLPSTYHIGDNPVLDNFIIKIEKTFRADEYSYYEFLQSDVEKILDIGTKPLRNEFNLGLVTAEAHWKEIFKKITGNNRFYSIFSKNHAITLSVENGKYIVYDPNYNKKTKELESIDDLIKEIKDCFDYKDDSFGLAIRAFAPPDATPEHYPSHDELHQISIAGQIDTNSSFFAAIANDIDTLEYLFKQNKINYDTLTKEYFRPEFNNLLIQQPKSPILKKAVLQGIQFTLFVGNLKEAEKLIDHYRKTYTAVEEQEELKNELQMLLDRSVKQLVLPMKREADYTKILKLLDQLNLTQEHKNQTTYNHLQLLTFIKQEVDSNTIDQFLSKLSPEQIIKQIQCAAIANQHHVLHLLFKQLINAKINPKSFTSIFNQELIQAINVTTLKKLFENGFMVNLQDPDLLAQCMQRDDKTIFETYAHAWLAQSNSTLWGHVEKREYDLIDLSTPLGSITLLNALIFLRKNEHVKKAWRDNIPEEMLKSALTIAILNGNKEMSLFLQEKLQSQKSRLEQDTLEFLYTKGLQEEDLSILDTLTQLKFNVLRKTEDIRALFMLCFDYEDYAIIENCFADASPKIKKLILEYSLNWNIAPVITICAQKAPQLFNEYLNASATNTRNLAKLNRVITKIPSDILSLNAVPQEQKKRIKDLFKNKLPSLAKTLFSKVTWEEEELDEFLNDLIQDKNENGIKLLLQLAPTLKQRPKLIALLAQNNLLIPLDFLLDRETVVIDDELTEQIFTSALVNNNKNLVARFLSQGRITPETLLKQPIVELLKQAIEKGNDSVLAPFIESNLNFGLDFKELFLFSCAQKQTKIANQLLAKEFTLSTIERKSAIQQLFGDQPIPALFDRIYEQGYGRLYQLLLKSNVPNPRASLLNSIKNPEQDPSIQSSTLYLNLLKRAVKEKNEKIFNTLFKQSDLPSAPNKSILDALKDPVLFASVFPLFEKQYSLQILITEALQQKEWATLGNLLENKKLTDLDEDLQQPIQDHGADIIKAYMENLEAHYDKTDVRPKLFQLLNSTNPQVLTQLAHPYKEVIQKALERVELKMLEEQLDLNNQIYRHIFDSLPLKQALEELAKIFAECQRIINEQNIDLDQPIENLEIANHLAQIKIIMAGKDIDPDYLSESNCALLEKLIDNPRFKQVCQLEFKLHCLLRQFQRPLSMQNDAVANEFHTTIRLLRESLARVNLPENFVLPEIQRFFAPQAKVISPEPKEMEKKSLPSKKDTKQSNLDKSNLAKLKKSCTDAVKDYLKHRDQTLSYFSYFFDYYRGQIRAKHYNNLIQSAKTKQELNIIEYAILANNNTTQLKKDLMSKLQITNENTARKKLEAVIRKSFTKDELPHIDALIDSINQKVNGNNRILTKTLFKEELEYLNQICKPQPQGTMKNYSFFTPAKQSLVTGFWQWIVSWLSNDSSSTIEHKLSMSK</sequence>
<evidence type="ECO:0000313" key="3">
    <source>
        <dbReference type="EMBL" id="PWY57237.1"/>
    </source>
</evidence>
<keyword evidence="1" id="KW-0175">Coiled coil</keyword>
<evidence type="ECO:0000256" key="1">
    <source>
        <dbReference type="SAM" id="Coils"/>
    </source>
</evidence>
<dbReference type="EMBL" id="QHJG01000003">
    <property type="protein sequence ID" value="PWY57237.1"/>
    <property type="molecule type" value="Genomic_DNA"/>
</dbReference>
<keyword evidence="6" id="KW-1185">Reference proteome</keyword>
<evidence type="ECO:0000313" key="6">
    <source>
        <dbReference type="Proteomes" id="UP000287374"/>
    </source>
</evidence>
<feature type="region of interest" description="Disordered" evidence="2">
    <location>
        <begin position="1273"/>
        <end position="1293"/>
    </location>
</feature>
<feature type="compositionally biased region" description="Basic and acidic residues" evidence="2">
    <location>
        <begin position="1273"/>
        <end position="1289"/>
    </location>
</feature>
<protein>
    <recommendedName>
        <fullName evidence="7">Ankyrin repeat-containing protein</fullName>
    </recommendedName>
</protein>
<evidence type="ECO:0000256" key="2">
    <source>
        <dbReference type="SAM" id="MobiDB-lite"/>
    </source>
</evidence>
<dbReference type="Proteomes" id="UP000287374">
    <property type="component" value="Unassembled WGS sequence"/>
</dbReference>
<reference evidence="4 6" key="2">
    <citation type="submission" date="2018-12" db="EMBL/GenBank/DDBJ databases">
        <title>Legionella sp,whole genome shotgun sequence.</title>
        <authorList>
            <person name="Wu H."/>
        </authorList>
    </citation>
    <scope>NUCLEOTIDE SEQUENCE [LARGE SCALE GENOMIC DNA]</scope>
    <source>
        <strain evidence="6">km489</strain>
        <strain evidence="4">Km489</strain>
    </source>
</reference>
<name>A0A317U950_9GAMM</name>
<organism evidence="3 5">
    <name type="scientific">Legionella qingyii</name>
    <dbReference type="NCBI Taxonomy" id="2184757"/>
    <lineage>
        <taxon>Bacteria</taxon>
        <taxon>Pseudomonadati</taxon>
        <taxon>Pseudomonadota</taxon>
        <taxon>Gammaproteobacteria</taxon>
        <taxon>Legionellales</taxon>
        <taxon>Legionellaceae</taxon>
        <taxon>Legionella</taxon>
    </lineage>
</organism>